<reference evidence="6 7" key="1">
    <citation type="submission" date="2024-10" db="EMBL/GenBank/DDBJ databases">
        <title>Updated reference genomes for cyclostephanoid diatoms.</title>
        <authorList>
            <person name="Roberts W.R."/>
            <person name="Alverson A.J."/>
        </authorList>
    </citation>
    <scope>NUCLEOTIDE SEQUENCE [LARGE SCALE GENOMIC DNA]</scope>
    <source>
        <strain evidence="6 7">AJA276-08</strain>
    </source>
</reference>
<evidence type="ECO:0000313" key="6">
    <source>
        <dbReference type="EMBL" id="KAL3787452.1"/>
    </source>
</evidence>
<gene>
    <name evidence="6" type="ORF">ACHAW5_008990</name>
</gene>
<evidence type="ECO:0000256" key="3">
    <source>
        <dbReference type="ARBA" id="ARBA00022490"/>
    </source>
</evidence>
<dbReference type="PANTHER" id="PTHR31250:SF27">
    <property type="entry name" value="IQ DOMAIN-CONTAINING PROTEIN IQM5"/>
    <property type="match status" value="1"/>
</dbReference>
<protein>
    <submittedName>
        <fullName evidence="6">Uncharacterized protein</fullName>
    </submittedName>
</protein>
<dbReference type="EMBL" id="JALLAZ020000780">
    <property type="protein sequence ID" value="KAL3787452.1"/>
    <property type="molecule type" value="Genomic_DNA"/>
</dbReference>
<keyword evidence="3" id="KW-0963">Cytoplasm</keyword>
<organism evidence="6 7">
    <name type="scientific">Stephanodiscus triporus</name>
    <dbReference type="NCBI Taxonomy" id="2934178"/>
    <lineage>
        <taxon>Eukaryota</taxon>
        <taxon>Sar</taxon>
        <taxon>Stramenopiles</taxon>
        <taxon>Ochrophyta</taxon>
        <taxon>Bacillariophyta</taxon>
        <taxon>Coscinodiscophyceae</taxon>
        <taxon>Thalassiosirophycidae</taxon>
        <taxon>Stephanodiscales</taxon>
        <taxon>Stephanodiscaceae</taxon>
        <taxon>Stephanodiscus</taxon>
    </lineage>
</organism>
<dbReference type="GO" id="GO:0005634">
    <property type="term" value="C:nucleus"/>
    <property type="evidence" value="ECO:0007669"/>
    <property type="project" value="UniProtKB-SubCell"/>
</dbReference>
<evidence type="ECO:0000313" key="7">
    <source>
        <dbReference type="Proteomes" id="UP001530315"/>
    </source>
</evidence>
<evidence type="ECO:0000256" key="2">
    <source>
        <dbReference type="ARBA" id="ARBA00004496"/>
    </source>
</evidence>
<feature type="region of interest" description="Disordered" evidence="5">
    <location>
        <begin position="81"/>
        <end position="104"/>
    </location>
</feature>
<comment type="subcellular location">
    <subcellularLocation>
        <location evidence="2">Cytoplasm</location>
    </subcellularLocation>
    <subcellularLocation>
        <location evidence="1">Nucleus</location>
    </subcellularLocation>
</comment>
<comment type="caution">
    <text evidence="6">The sequence shown here is derived from an EMBL/GenBank/DDBJ whole genome shotgun (WGS) entry which is preliminary data.</text>
</comment>
<keyword evidence="7" id="KW-1185">Reference proteome</keyword>
<dbReference type="PANTHER" id="PTHR31250">
    <property type="entry name" value="IQ DOMAIN-CONTAINING PROTEIN IQM3"/>
    <property type="match status" value="1"/>
</dbReference>
<proteinExistence type="predicted"/>
<dbReference type="Proteomes" id="UP001530315">
    <property type="component" value="Unassembled WGS sequence"/>
</dbReference>
<name>A0ABD3PHU7_9STRA</name>
<dbReference type="GO" id="GO:0005737">
    <property type="term" value="C:cytoplasm"/>
    <property type="evidence" value="ECO:0007669"/>
    <property type="project" value="UniProtKB-SubCell"/>
</dbReference>
<sequence length="738" mass="80878">MTAHGNLSRQNDESIALCSVVCGEETTSGPIVAAHVTCARGAAEEASRHELSPLHSHSIRQIDADILEQGVEEKRGAALADFDDEGRRMEPSDSNASLGDLDDDAAARREFEVSSRDGPSMVESVDDSSIGLYPSSVTCIASYPRTGRTCDLTSSSYDNLPLPAITEQASSGQVPHEAAENSWTKHHNRSFTESFILLNDLSENDDYIDHEALLQRISSGRASARSDSFERRMCESAQFAEAVGEEPDSLLLQKIVEDDSSSDFDDNEIDEEGANLIVHEDDQVQLMDYEGTKSDGQQLGVASVDEEEKIAPTCTSVDVTKITLKEEECPNQELPLLPATLEMERMCSTLTTPAPSSCVPNVHSHPLTSTTPPYANWAFSRQCSSALNLEGNNSHNRSKSFPSSEADFVYRGIRANPPEITKKGVARGNYAQMHRKAWLEVSDKRHRYGKNLRMYYKHWEELGHPFHMFFDWLDSKGESAGNPLPSLPEIPRPVLDSDTVLYITNPEITATYALDIVANPVDGSANIIDRNGNPVDTGKEGWIFVLRDNVFYGSQKVTAPKSPAAGGVPNGSPSTCVVIPRQRFHHSTFFGGKAVASAGIFLTDERGLLTQLWPHSGHYRPGEAHMQRVLFFLQQLGVELSTFVVDMQQIFKVTRELPPKGGNTALGDNGRGGEDKNMEKYTTNETHAKKAKKVAKVGCLHLLSGQEVALFLAHKALMIENALSTLASSENPSYGIIP</sequence>
<evidence type="ECO:0000256" key="1">
    <source>
        <dbReference type="ARBA" id="ARBA00004123"/>
    </source>
</evidence>
<dbReference type="AlphaFoldDB" id="A0ABD3PHU7"/>
<evidence type="ECO:0000256" key="4">
    <source>
        <dbReference type="ARBA" id="ARBA00023242"/>
    </source>
</evidence>
<dbReference type="InterPro" id="IPR044159">
    <property type="entry name" value="IQM"/>
</dbReference>
<keyword evidence="4" id="KW-0539">Nucleus</keyword>
<accession>A0ABD3PHU7</accession>
<evidence type="ECO:0000256" key="5">
    <source>
        <dbReference type="SAM" id="MobiDB-lite"/>
    </source>
</evidence>